<evidence type="ECO:0000313" key="2">
    <source>
        <dbReference type="EMBL" id="TEB24752.1"/>
    </source>
</evidence>
<organism evidence="2 3">
    <name type="scientific">Coprinellus micaceus</name>
    <name type="common">Glistening ink-cap mushroom</name>
    <name type="synonym">Coprinus micaceus</name>
    <dbReference type="NCBI Taxonomy" id="71717"/>
    <lineage>
        <taxon>Eukaryota</taxon>
        <taxon>Fungi</taxon>
        <taxon>Dikarya</taxon>
        <taxon>Basidiomycota</taxon>
        <taxon>Agaricomycotina</taxon>
        <taxon>Agaricomycetes</taxon>
        <taxon>Agaricomycetidae</taxon>
        <taxon>Agaricales</taxon>
        <taxon>Agaricineae</taxon>
        <taxon>Psathyrellaceae</taxon>
        <taxon>Coprinellus</taxon>
    </lineage>
</organism>
<reference evidence="2 3" key="1">
    <citation type="journal article" date="2019" name="Nat. Ecol. Evol.">
        <title>Megaphylogeny resolves global patterns of mushroom evolution.</title>
        <authorList>
            <person name="Varga T."/>
            <person name="Krizsan K."/>
            <person name="Foldi C."/>
            <person name="Dima B."/>
            <person name="Sanchez-Garcia M."/>
            <person name="Sanchez-Ramirez S."/>
            <person name="Szollosi G.J."/>
            <person name="Szarkandi J.G."/>
            <person name="Papp V."/>
            <person name="Albert L."/>
            <person name="Andreopoulos W."/>
            <person name="Angelini C."/>
            <person name="Antonin V."/>
            <person name="Barry K.W."/>
            <person name="Bougher N.L."/>
            <person name="Buchanan P."/>
            <person name="Buyck B."/>
            <person name="Bense V."/>
            <person name="Catcheside P."/>
            <person name="Chovatia M."/>
            <person name="Cooper J."/>
            <person name="Damon W."/>
            <person name="Desjardin D."/>
            <person name="Finy P."/>
            <person name="Geml J."/>
            <person name="Haridas S."/>
            <person name="Hughes K."/>
            <person name="Justo A."/>
            <person name="Karasinski D."/>
            <person name="Kautmanova I."/>
            <person name="Kiss B."/>
            <person name="Kocsube S."/>
            <person name="Kotiranta H."/>
            <person name="LaButti K.M."/>
            <person name="Lechner B.E."/>
            <person name="Liimatainen K."/>
            <person name="Lipzen A."/>
            <person name="Lukacs Z."/>
            <person name="Mihaltcheva S."/>
            <person name="Morgado L.N."/>
            <person name="Niskanen T."/>
            <person name="Noordeloos M.E."/>
            <person name="Ohm R.A."/>
            <person name="Ortiz-Santana B."/>
            <person name="Ovrebo C."/>
            <person name="Racz N."/>
            <person name="Riley R."/>
            <person name="Savchenko A."/>
            <person name="Shiryaev A."/>
            <person name="Soop K."/>
            <person name="Spirin V."/>
            <person name="Szebenyi C."/>
            <person name="Tomsovsky M."/>
            <person name="Tulloss R.E."/>
            <person name="Uehling J."/>
            <person name="Grigoriev I.V."/>
            <person name="Vagvolgyi C."/>
            <person name="Papp T."/>
            <person name="Martin F.M."/>
            <person name="Miettinen O."/>
            <person name="Hibbett D.S."/>
            <person name="Nagy L.G."/>
        </authorList>
    </citation>
    <scope>NUCLEOTIDE SEQUENCE [LARGE SCALE GENOMIC DNA]</scope>
    <source>
        <strain evidence="2 3">FP101781</strain>
    </source>
</reference>
<proteinExistence type="predicted"/>
<dbReference type="EMBL" id="QPFP01000063">
    <property type="protein sequence ID" value="TEB24752.1"/>
    <property type="molecule type" value="Genomic_DNA"/>
</dbReference>
<protein>
    <submittedName>
        <fullName evidence="2">Uncharacterized protein</fullName>
    </submittedName>
</protein>
<gene>
    <name evidence="2" type="ORF">FA13DRAFT_1714406</name>
</gene>
<sequence>MSTKTRRASGRPWTVVYGARGLLPRWTPNVPSLLNGLGKMAVEIGSYGKEQVVASRFGEVRVTVWRLRWGIIESDRKERCAEVESASGFAASLWGMKLAEVVHPPPIESISSSTEAFGCVDVNATTSRPGLEPSVANASIDGTPSRTLIALLWGRVRPRRAGSNCGGDWHSGDEENVELGGDESSIVEGRAGDTGQGQRRPRAGGPRARAQ</sequence>
<name>A0A4Y7SSI1_COPMI</name>
<feature type="region of interest" description="Disordered" evidence="1">
    <location>
        <begin position="161"/>
        <end position="211"/>
    </location>
</feature>
<dbReference type="Proteomes" id="UP000298030">
    <property type="component" value="Unassembled WGS sequence"/>
</dbReference>
<evidence type="ECO:0000256" key="1">
    <source>
        <dbReference type="SAM" id="MobiDB-lite"/>
    </source>
</evidence>
<dbReference type="AlphaFoldDB" id="A0A4Y7SSI1"/>
<accession>A0A4Y7SSI1</accession>
<evidence type="ECO:0000313" key="3">
    <source>
        <dbReference type="Proteomes" id="UP000298030"/>
    </source>
</evidence>
<keyword evidence="3" id="KW-1185">Reference proteome</keyword>
<comment type="caution">
    <text evidence="2">The sequence shown here is derived from an EMBL/GenBank/DDBJ whole genome shotgun (WGS) entry which is preliminary data.</text>
</comment>